<gene>
    <name evidence="1" type="ORF">CHF27_010995</name>
</gene>
<organism evidence="1 2">
    <name type="scientific">Romboutsia maritimum</name>
    <dbReference type="NCBI Taxonomy" id="2020948"/>
    <lineage>
        <taxon>Bacteria</taxon>
        <taxon>Bacillati</taxon>
        <taxon>Bacillota</taxon>
        <taxon>Clostridia</taxon>
        <taxon>Peptostreptococcales</taxon>
        <taxon>Peptostreptococcaceae</taxon>
        <taxon>Romboutsia</taxon>
    </lineage>
</organism>
<evidence type="ECO:0000313" key="2">
    <source>
        <dbReference type="Proteomes" id="UP000243494"/>
    </source>
</evidence>
<comment type="caution">
    <text evidence="1">The sequence shown here is derived from an EMBL/GenBank/DDBJ whole genome shotgun (WGS) entry which is preliminary data.</text>
</comment>
<evidence type="ECO:0000313" key="1">
    <source>
        <dbReference type="EMBL" id="RDY22936.1"/>
    </source>
</evidence>
<keyword evidence="2" id="KW-1185">Reference proteome</keyword>
<sequence length="103" mass="11783">MLNKKKISPIILMIILSLLIVQLVFADKNTNCNTQETAINNEIAKSENLKDLSIQQLTKIRDKVIDQNLEYLKEFGANSNQDLRDRKDEILNCDAGLVAFYNK</sequence>
<feature type="non-terminal residue" evidence="1">
    <location>
        <position position="103"/>
    </location>
</feature>
<protein>
    <submittedName>
        <fullName evidence="1">Uncharacterized protein</fullName>
    </submittedName>
</protein>
<dbReference type="Proteomes" id="UP000243494">
    <property type="component" value="Unassembled WGS sequence"/>
</dbReference>
<accession>A0A371IR22</accession>
<dbReference type="AlphaFoldDB" id="A0A371IR22"/>
<name>A0A371IR22_9FIRM</name>
<reference evidence="1 2" key="1">
    <citation type="journal article" date="2017" name="Genome Announc.">
        <title>Draft Genome Sequence of Romboutsia maritimum sp. nov. Strain CCRI-22766(T), Isolated from Coastal Estuarine Mud.</title>
        <authorList>
            <person name="Maheux A.F."/>
            <person name="Boudreau D.K."/>
            <person name="Berube E."/>
            <person name="Boissinot M."/>
            <person name="Raymond F."/>
            <person name="Brodeur S."/>
            <person name="Corbeil J."/>
            <person name="Brightwell G."/>
            <person name="Broda D."/>
            <person name="Omar R.F."/>
            <person name="Bergeron M.G."/>
        </authorList>
    </citation>
    <scope>NUCLEOTIDE SEQUENCE [LARGE SCALE GENOMIC DNA]</scope>
    <source>
        <strain evidence="1 2">CCRI-22766</strain>
    </source>
</reference>
<dbReference type="EMBL" id="NOJZ02000023">
    <property type="protein sequence ID" value="RDY22936.1"/>
    <property type="molecule type" value="Genomic_DNA"/>
</dbReference>
<proteinExistence type="predicted"/>